<evidence type="ECO:0000313" key="2">
    <source>
        <dbReference type="EMBL" id="SDB36708.1"/>
    </source>
</evidence>
<feature type="transmembrane region" description="Helical" evidence="1">
    <location>
        <begin position="153"/>
        <end position="178"/>
    </location>
</feature>
<organism evidence="2 3">
    <name type="scientific">Desulfonatronum thiosulfatophilum</name>
    <dbReference type="NCBI Taxonomy" id="617002"/>
    <lineage>
        <taxon>Bacteria</taxon>
        <taxon>Pseudomonadati</taxon>
        <taxon>Thermodesulfobacteriota</taxon>
        <taxon>Desulfovibrionia</taxon>
        <taxon>Desulfovibrionales</taxon>
        <taxon>Desulfonatronaceae</taxon>
        <taxon>Desulfonatronum</taxon>
    </lineage>
</organism>
<keyword evidence="1" id="KW-1133">Transmembrane helix</keyword>
<evidence type="ECO:0000256" key="1">
    <source>
        <dbReference type="SAM" id="Phobius"/>
    </source>
</evidence>
<evidence type="ECO:0000313" key="3">
    <source>
        <dbReference type="Proteomes" id="UP000198771"/>
    </source>
</evidence>
<gene>
    <name evidence="2" type="ORF">SAMN05660653_01743</name>
</gene>
<dbReference type="OrthoDB" id="1436654at2"/>
<feature type="transmembrane region" description="Helical" evidence="1">
    <location>
        <begin position="216"/>
        <end position="238"/>
    </location>
</feature>
<feature type="transmembrane region" description="Helical" evidence="1">
    <location>
        <begin position="50"/>
        <end position="68"/>
    </location>
</feature>
<dbReference type="AlphaFoldDB" id="A0A1G6CV05"/>
<reference evidence="2 3" key="1">
    <citation type="submission" date="2016-10" db="EMBL/GenBank/DDBJ databases">
        <authorList>
            <person name="de Groot N.N."/>
        </authorList>
    </citation>
    <scope>NUCLEOTIDE SEQUENCE [LARGE SCALE GENOMIC DNA]</scope>
    <source>
        <strain evidence="2 3">ASO4-2</strain>
    </source>
</reference>
<feature type="transmembrane region" description="Helical" evidence="1">
    <location>
        <begin position="20"/>
        <end position="38"/>
    </location>
</feature>
<dbReference type="RefSeq" id="WP_092120143.1">
    <property type="nucleotide sequence ID" value="NZ_FMXO01000009.1"/>
</dbReference>
<accession>A0A1G6CV05</accession>
<dbReference type="EMBL" id="FMXO01000009">
    <property type="protein sequence ID" value="SDB36708.1"/>
    <property type="molecule type" value="Genomic_DNA"/>
</dbReference>
<name>A0A1G6CV05_9BACT</name>
<feature type="transmembrane region" description="Helical" evidence="1">
    <location>
        <begin position="88"/>
        <end position="106"/>
    </location>
</feature>
<evidence type="ECO:0008006" key="4">
    <source>
        <dbReference type="Google" id="ProtNLM"/>
    </source>
</evidence>
<dbReference type="Pfam" id="PF07556">
    <property type="entry name" value="DUF1538"/>
    <property type="match status" value="1"/>
</dbReference>
<proteinExistence type="predicted"/>
<keyword evidence="1" id="KW-0472">Membrane</keyword>
<feature type="transmembrane region" description="Helical" evidence="1">
    <location>
        <begin position="185"/>
        <end position="204"/>
    </location>
</feature>
<protein>
    <recommendedName>
        <fullName evidence="4">DUF1538 domain-containing protein</fullName>
    </recommendedName>
</protein>
<dbReference type="InterPro" id="IPR011435">
    <property type="entry name" value="UmpAB"/>
</dbReference>
<keyword evidence="3" id="KW-1185">Reference proteome</keyword>
<keyword evidence="1" id="KW-0812">Transmembrane</keyword>
<dbReference type="STRING" id="617002.SAMN05660653_01743"/>
<sequence>MRELLDFLHFGHVSWEVLQAMIPLVGFFIFFQIFYLKLPKKYVVNMVKGLILTMLGLALFLQGVQVGFMPVGTQMGEILGGMDHKWLLMPIGFILGLVATVAEPAVRILSHEVEKASAGSIRKDVILVTLSLGVALFVALGMARIIYGIPIHYIIVPGYLLALLLMLFCDGTFVAIAFDAGGVATGPMTVTFVLAVALGIASAIDGRDAILDGFGLIALVAMAPILSVMILGMVVTFIKNRS</sequence>
<dbReference type="Proteomes" id="UP000198771">
    <property type="component" value="Unassembled WGS sequence"/>
</dbReference>
<feature type="transmembrane region" description="Helical" evidence="1">
    <location>
        <begin position="126"/>
        <end position="147"/>
    </location>
</feature>